<comment type="catalytic activity">
    <reaction evidence="1">
        <text>ATP + protein L-histidine = ADP + protein N-phospho-L-histidine.</text>
        <dbReference type="EC" id="2.7.13.3"/>
    </reaction>
</comment>
<feature type="transmembrane region" description="Helical" evidence="9">
    <location>
        <begin position="170"/>
        <end position="188"/>
    </location>
</feature>
<evidence type="ECO:0000313" key="11">
    <source>
        <dbReference type="EMBL" id="MEE2527282.1"/>
    </source>
</evidence>
<proteinExistence type="predicted"/>
<dbReference type="EC" id="2.7.13.3" evidence="3"/>
<comment type="subcellular location">
    <subcellularLocation>
        <location evidence="2">Cell membrane</location>
        <topology evidence="2">Multi-pass membrane protein</topology>
    </subcellularLocation>
</comment>
<evidence type="ECO:0000256" key="9">
    <source>
        <dbReference type="SAM" id="Phobius"/>
    </source>
</evidence>
<dbReference type="InterPro" id="IPR005467">
    <property type="entry name" value="His_kinase_dom"/>
</dbReference>
<evidence type="ECO:0000259" key="10">
    <source>
        <dbReference type="PROSITE" id="PS50109"/>
    </source>
</evidence>
<dbReference type="EMBL" id="JAZDRP010000011">
    <property type="protein sequence ID" value="MEE2527282.1"/>
    <property type="molecule type" value="Genomic_DNA"/>
</dbReference>
<feature type="transmembrane region" description="Helical" evidence="9">
    <location>
        <begin position="55"/>
        <end position="76"/>
    </location>
</feature>
<keyword evidence="8" id="KW-0067">ATP-binding</keyword>
<evidence type="ECO:0000256" key="2">
    <source>
        <dbReference type="ARBA" id="ARBA00004651"/>
    </source>
</evidence>
<dbReference type="InterPro" id="IPR036890">
    <property type="entry name" value="HATPase_C_sf"/>
</dbReference>
<dbReference type="InterPro" id="IPR050980">
    <property type="entry name" value="2C_sensor_his_kinase"/>
</dbReference>
<keyword evidence="12" id="KW-1185">Reference proteome</keyword>
<keyword evidence="7 11" id="KW-0418">Kinase</keyword>
<feature type="transmembrane region" description="Helical" evidence="9">
    <location>
        <begin position="136"/>
        <end position="158"/>
    </location>
</feature>
<organism evidence="11 12">
    <name type="scientific">Hyphobacterium lacteum</name>
    <dbReference type="NCBI Taxonomy" id="3116575"/>
    <lineage>
        <taxon>Bacteria</taxon>
        <taxon>Pseudomonadati</taxon>
        <taxon>Pseudomonadota</taxon>
        <taxon>Alphaproteobacteria</taxon>
        <taxon>Maricaulales</taxon>
        <taxon>Maricaulaceae</taxon>
        <taxon>Hyphobacterium</taxon>
    </lineage>
</organism>
<sequence>MQTSYEFDSPTPPPGVAPFFGRVRLRTLIVLRWMAVVGQAATLLFVTLVLGFEVPLLLCCIVVAASAVLNLGLIISRDIQKLTSQHEAFAQLAFDVIQLSLLLVLTGGLQNPFVVMLVAPVTIGVAALPPRFSVGLAVLGLLGMGAMSLYSLPLPWIAGQTLNLPPLYEAGLGVAFVIAVSFTAAYAWRIGHEAKRMGAALTATQAILAREQKLSAVGSLAAAAAHELGTPLATIQLTAKEMAREIKDETLREDAELLVSQAKRCRDILQQLSAQRTARDKVHDRIAFRDALDEVCGPMRGLGASITIRMQGEGEPPVIARQPEFLYGLGNLIENAVEFAAGRVLIEGRWSEDGIGVIINDDGKGFAADVLGRIGEPYISRRNGEVGGGLGLGSFIAITMIERLGGRARFANGGELGGALIHVEWPRKQVEAPEEAD</sequence>
<dbReference type="CDD" id="cd00075">
    <property type="entry name" value="HATPase"/>
    <property type="match status" value="1"/>
</dbReference>
<evidence type="ECO:0000256" key="7">
    <source>
        <dbReference type="ARBA" id="ARBA00022777"/>
    </source>
</evidence>
<keyword evidence="9" id="KW-0472">Membrane</keyword>
<dbReference type="SUPFAM" id="SSF55874">
    <property type="entry name" value="ATPase domain of HSP90 chaperone/DNA topoisomerase II/histidine kinase"/>
    <property type="match status" value="1"/>
</dbReference>
<dbReference type="InterPro" id="IPR003661">
    <property type="entry name" value="HisK_dim/P_dom"/>
</dbReference>
<dbReference type="Gene3D" id="1.10.287.130">
    <property type="match status" value="1"/>
</dbReference>
<reference evidence="11 12" key="1">
    <citation type="submission" date="2024-01" db="EMBL/GenBank/DDBJ databases">
        <title>Hyphobacterium bacterium isolated from marine sediment.</title>
        <authorList>
            <person name="Zhao S."/>
        </authorList>
    </citation>
    <scope>NUCLEOTIDE SEQUENCE [LARGE SCALE GENOMIC DNA]</scope>
    <source>
        <strain evidence="12">HN65</strain>
    </source>
</reference>
<dbReference type="GO" id="GO:0016301">
    <property type="term" value="F:kinase activity"/>
    <property type="evidence" value="ECO:0007669"/>
    <property type="project" value="UniProtKB-KW"/>
</dbReference>
<accession>A0ABU7LTP0</accession>
<gene>
    <name evidence="11" type="ORF">V0U79_13025</name>
</gene>
<dbReference type="Proteomes" id="UP001354971">
    <property type="component" value="Unassembled WGS sequence"/>
</dbReference>
<dbReference type="RefSeq" id="WP_330199944.1">
    <property type="nucleotide sequence ID" value="NZ_JAZDRP010000011.1"/>
</dbReference>
<evidence type="ECO:0000313" key="12">
    <source>
        <dbReference type="Proteomes" id="UP001354971"/>
    </source>
</evidence>
<dbReference type="Gene3D" id="3.30.565.10">
    <property type="entry name" value="Histidine kinase-like ATPase, C-terminal domain"/>
    <property type="match status" value="1"/>
</dbReference>
<dbReference type="SUPFAM" id="SSF47384">
    <property type="entry name" value="Homodimeric domain of signal transducing histidine kinase"/>
    <property type="match status" value="1"/>
</dbReference>
<evidence type="ECO:0000256" key="5">
    <source>
        <dbReference type="ARBA" id="ARBA00022679"/>
    </source>
</evidence>
<dbReference type="PANTHER" id="PTHR44936">
    <property type="entry name" value="SENSOR PROTEIN CREC"/>
    <property type="match status" value="1"/>
</dbReference>
<name>A0ABU7LTP0_9PROT</name>
<evidence type="ECO:0000256" key="8">
    <source>
        <dbReference type="ARBA" id="ARBA00022840"/>
    </source>
</evidence>
<keyword evidence="9" id="KW-0812">Transmembrane</keyword>
<comment type="caution">
    <text evidence="11">The sequence shown here is derived from an EMBL/GenBank/DDBJ whole genome shotgun (WGS) entry which is preliminary data.</text>
</comment>
<feature type="domain" description="Histidine kinase" evidence="10">
    <location>
        <begin position="223"/>
        <end position="429"/>
    </location>
</feature>
<evidence type="ECO:0000256" key="4">
    <source>
        <dbReference type="ARBA" id="ARBA00022475"/>
    </source>
</evidence>
<dbReference type="InterPro" id="IPR036097">
    <property type="entry name" value="HisK_dim/P_sf"/>
</dbReference>
<evidence type="ECO:0000256" key="6">
    <source>
        <dbReference type="ARBA" id="ARBA00022741"/>
    </source>
</evidence>
<dbReference type="Pfam" id="PF02518">
    <property type="entry name" value="HATPase_c"/>
    <property type="match status" value="1"/>
</dbReference>
<dbReference type="SMART" id="SM00388">
    <property type="entry name" value="HisKA"/>
    <property type="match status" value="1"/>
</dbReference>
<keyword evidence="9" id="KW-1133">Transmembrane helix</keyword>
<dbReference type="PANTHER" id="PTHR44936:SF10">
    <property type="entry name" value="SENSOR PROTEIN RSTB"/>
    <property type="match status" value="1"/>
</dbReference>
<feature type="transmembrane region" description="Helical" evidence="9">
    <location>
        <begin position="29"/>
        <end position="49"/>
    </location>
</feature>
<dbReference type="InterPro" id="IPR003594">
    <property type="entry name" value="HATPase_dom"/>
</dbReference>
<dbReference type="CDD" id="cd00082">
    <property type="entry name" value="HisKA"/>
    <property type="match status" value="1"/>
</dbReference>
<dbReference type="PROSITE" id="PS50109">
    <property type="entry name" value="HIS_KIN"/>
    <property type="match status" value="1"/>
</dbReference>
<keyword evidence="6" id="KW-0547">Nucleotide-binding</keyword>
<dbReference type="Pfam" id="PF00512">
    <property type="entry name" value="HisKA"/>
    <property type="match status" value="1"/>
</dbReference>
<dbReference type="InterPro" id="IPR047770">
    <property type="entry name" value="RegB"/>
</dbReference>
<protein>
    <recommendedName>
        <fullName evidence="3">histidine kinase</fullName>
        <ecNumber evidence="3">2.7.13.3</ecNumber>
    </recommendedName>
</protein>
<dbReference type="SMART" id="SM00387">
    <property type="entry name" value="HATPase_c"/>
    <property type="match status" value="1"/>
</dbReference>
<keyword evidence="4" id="KW-1003">Cell membrane</keyword>
<keyword evidence="5" id="KW-0808">Transferase</keyword>
<dbReference type="NCBIfam" id="NF033792">
    <property type="entry name" value="ActS_PrrB_HisK"/>
    <property type="match status" value="1"/>
</dbReference>
<evidence type="ECO:0000256" key="3">
    <source>
        <dbReference type="ARBA" id="ARBA00012438"/>
    </source>
</evidence>
<evidence type="ECO:0000256" key="1">
    <source>
        <dbReference type="ARBA" id="ARBA00000085"/>
    </source>
</evidence>